<dbReference type="PANTHER" id="PTHR21347:SF0">
    <property type="entry name" value="LIPID SCRAMBLASE CLPTM1L"/>
    <property type="match status" value="1"/>
</dbReference>
<dbReference type="GO" id="GO:0012505">
    <property type="term" value="C:endomembrane system"/>
    <property type="evidence" value="ECO:0007669"/>
    <property type="project" value="TreeGrafter"/>
</dbReference>
<dbReference type="EMBL" id="JAWHQM010000005">
    <property type="protein sequence ID" value="KAK5627438.1"/>
    <property type="molecule type" value="Genomic_DNA"/>
</dbReference>
<dbReference type="GO" id="GO:0016020">
    <property type="term" value="C:membrane"/>
    <property type="evidence" value="ECO:0007669"/>
    <property type="project" value="UniProtKB-SubCell"/>
</dbReference>
<feature type="region of interest" description="Disordered" evidence="6">
    <location>
        <begin position="652"/>
        <end position="698"/>
    </location>
</feature>
<feature type="transmembrane region" description="Helical" evidence="7">
    <location>
        <begin position="465"/>
        <end position="484"/>
    </location>
</feature>
<dbReference type="Pfam" id="PF05602">
    <property type="entry name" value="CLPTM1"/>
    <property type="match status" value="1"/>
</dbReference>
<evidence type="ECO:0000256" key="4">
    <source>
        <dbReference type="ARBA" id="ARBA00022989"/>
    </source>
</evidence>
<evidence type="ECO:0000256" key="5">
    <source>
        <dbReference type="ARBA" id="ARBA00023136"/>
    </source>
</evidence>
<comment type="subcellular location">
    <subcellularLocation>
        <location evidence="1">Membrane</location>
        <topology evidence="1">Multi-pass membrane protein</topology>
    </subcellularLocation>
</comment>
<feature type="transmembrane region" description="Helical" evidence="7">
    <location>
        <begin position="403"/>
        <end position="425"/>
    </location>
</feature>
<keyword evidence="5 7" id="KW-0472">Membrane</keyword>
<comment type="caution">
    <text evidence="8">The sequence shown here is derived from an EMBL/GenBank/DDBJ whole genome shotgun (WGS) entry which is preliminary data.</text>
</comment>
<dbReference type="Proteomes" id="UP001305414">
    <property type="component" value="Unassembled WGS sequence"/>
</dbReference>
<evidence type="ECO:0000256" key="3">
    <source>
        <dbReference type="ARBA" id="ARBA00022692"/>
    </source>
</evidence>
<evidence type="ECO:0000256" key="2">
    <source>
        <dbReference type="ARBA" id="ARBA00009310"/>
    </source>
</evidence>
<dbReference type="PANTHER" id="PTHR21347">
    <property type="entry name" value="CLEFT LIP AND PALATE ASSOCIATED TRANSMEMBRANE PROTEIN-RELATED"/>
    <property type="match status" value="1"/>
</dbReference>
<evidence type="ECO:0000256" key="6">
    <source>
        <dbReference type="SAM" id="MobiDB-lite"/>
    </source>
</evidence>
<comment type="similarity">
    <text evidence="2">Belongs to the CLPTM1 family.</text>
</comment>
<evidence type="ECO:0000256" key="7">
    <source>
        <dbReference type="SAM" id="Phobius"/>
    </source>
</evidence>
<accession>A0AAN7UFQ2</accession>
<keyword evidence="9" id="KW-1185">Reference proteome</keyword>
<evidence type="ECO:0000313" key="9">
    <source>
        <dbReference type="Proteomes" id="UP001305414"/>
    </source>
</evidence>
<sequence length="698" mass="78532">MSTEPERTSICSFVCISTTRHPPTRCSGRLQSLSFSDYCDFLRQPLALLATEAQEDNTVLLRCPRQTQLRPVKAPQENKAYPSVFSKILQGVLIWFGIQMLMKQFIGGGNQPKITTTKDSDGNIVQIPANTGEIPAYQLRPATLDPGATYSRIPQRVAPIWPSDSAVDIVVTLSSSFVPTKIASVPEEMVALKETNFKIGNSSDKRSAETLFDVPTSVQNNGTLWGHFYFGLTGSILDPKEPGFDPSTAVHFTYPLTQYLPKKKIAKTRNLLEDQSEVLEEPEKEETGPIIANYYHPNTSLSFIPDTGVLNFAQQPPAVQQFLVLEFWQMKTHMILLNDTVKTLPMRLDLGNLKNWQFNIMATMDLNTKHQARQAAFGGSLPGGSDGSEVELIKKIFLDTNPWLLGVTIVVSIAHLILETLAFGSDIAHYRKKKDNVGISVRSILANVFMQSVIFLYLVDNSQNTSWMILGTQGIGIVIEFWKITTVVNVRVRPAPPGSFIPYRITFEDKYKLSETEEKTKEYDEIAFKYMYIAGVPLLIGYAIYSLYYESHKSWYSYIITTLVGSVYAYGFLMMVPSLYINYRLKSVAHMPGKAMMYKFLNTFIDDLFAFTIKMPFLHRLATLRDDVIFFVYLYQRWAYKVDYTRVNEFGQGGEDEQPRELKAEPNSLPKADSVVSEKVGGEAKASGSNTGAAKKRK</sequence>
<feature type="transmembrane region" description="Helical" evidence="7">
    <location>
        <begin position="437"/>
        <end position="459"/>
    </location>
</feature>
<keyword evidence="4 7" id="KW-1133">Transmembrane helix</keyword>
<evidence type="ECO:0000256" key="1">
    <source>
        <dbReference type="ARBA" id="ARBA00004141"/>
    </source>
</evidence>
<keyword evidence="3 7" id="KW-0812">Transmembrane</keyword>
<gene>
    <name evidence="8" type="ORF">RRF57_003153</name>
</gene>
<protein>
    <recommendedName>
        <fullName evidence="10">Cleft lip and palate transmembrane protein 1</fullName>
    </recommendedName>
</protein>
<dbReference type="AlphaFoldDB" id="A0AAN7UFQ2"/>
<evidence type="ECO:0000313" key="8">
    <source>
        <dbReference type="EMBL" id="KAK5627438.1"/>
    </source>
</evidence>
<feature type="transmembrane region" description="Helical" evidence="7">
    <location>
        <begin position="555"/>
        <end position="581"/>
    </location>
</feature>
<evidence type="ECO:0008006" key="10">
    <source>
        <dbReference type="Google" id="ProtNLM"/>
    </source>
</evidence>
<organism evidence="8 9">
    <name type="scientific">Xylaria bambusicola</name>
    <dbReference type="NCBI Taxonomy" id="326684"/>
    <lineage>
        <taxon>Eukaryota</taxon>
        <taxon>Fungi</taxon>
        <taxon>Dikarya</taxon>
        <taxon>Ascomycota</taxon>
        <taxon>Pezizomycotina</taxon>
        <taxon>Sordariomycetes</taxon>
        <taxon>Xylariomycetidae</taxon>
        <taxon>Xylariales</taxon>
        <taxon>Xylariaceae</taxon>
        <taxon>Xylaria</taxon>
    </lineage>
</organism>
<feature type="transmembrane region" description="Helical" evidence="7">
    <location>
        <begin position="530"/>
        <end position="549"/>
    </location>
</feature>
<reference evidence="8 9" key="1">
    <citation type="submission" date="2023-10" db="EMBL/GenBank/DDBJ databases">
        <title>Draft genome sequence of Xylaria bambusicola isolate GMP-LS, the root and basal stem rot pathogen of sugarcane in Indonesia.</title>
        <authorList>
            <person name="Selvaraj P."/>
            <person name="Muralishankar V."/>
            <person name="Muruganantham S."/>
            <person name="Sp S."/>
            <person name="Haryani S."/>
            <person name="Lau K.J.X."/>
            <person name="Naqvi N.I."/>
        </authorList>
    </citation>
    <scope>NUCLEOTIDE SEQUENCE [LARGE SCALE GENOMIC DNA]</scope>
    <source>
        <strain evidence="8">GMP-LS</strain>
    </source>
</reference>
<name>A0AAN7UFQ2_9PEZI</name>
<proteinExistence type="inferred from homology"/>
<dbReference type="InterPro" id="IPR008429">
    <property type="entry name" value="CLPTM1"/>
</dbReference>